<feature type="transmembrane region" description="Helical" evidence="8">
    <location>
        <begin position="249"/>
        <end position="271"/>
    </location>
</feature>
<accession>A0ABU1JBP9</accession>
<dbReference type="CDD" id="cd06261">
    <property type="entry name" value="TM_PBP2"/>
    <property type="match status" value="1"/>
</dbReference>
<feature type="transmembrane region" description="Helical" evidence="8">
    <location>
        <begin position="151"/>
        <end position="170"/>
    </location>
</feature>
<evidence type="ECO:0000259" key="9">
    <source>
        <dbReference type="PROSITE" id="PS50928"/>
    </source>
</evidence>
<evidence type="ECO:0000256" key="3">
    <source>
        <dbReference type="ARBA" id="ARBA00022448"/>
    </source>
</evidence>
<proteinExistence type="inferred from homology"/>
<dbReference type="InterPro" id="IPR051789">
    <property type="entry name" value="Bact_Polyamine_Transport"/>
</dbReference>
<reference evidence="10 11" key="1">
    <citation type="submission" date="2023-07" db="EMBL/GenBank/DDBJ databases">
        <title>Sequencing the genomes of 1000 actinobacteria strains.</title>
        <authorList>
            <person name="Klenk H.-P."/>
        </authorList>
    </citation>
    <scope>NUCLEOTIDE SEQUENCE [LARGE SCALE GENOMIC DNA]</scope>
    <source>
        <strain evidence="10 11">DSM 14555</strain>
    </source>
</reference>
<evidence type="ECO:0000256" key="5">
    <source>
        <dbReference type="ARBA" id="ARBA00022692"/>
    </source>
</evidence>
<dbReference type="InterPro" id="IPR000515">
    <property type="entry name" value="MetI-like"/>
</dbReference>
<dbReference type="SUPFAM" id="SSF161098">
    <property type="entry name" value="MetI-like"/>
    <property type="match status" value="1"/>
</dbReference>
<dbReference type="InterPro" id="IPR035906">
    <property type="entry name" value="MetI-like_sf"/>
</dbReference>
<feature type="transmembrane region" description="Helical" evidence="8">
    <location>
        <begin position="69"/>
        <end position="91"/>
    </location>
</feature>
<dbReference type="Pfam" id="PF00528">
    <property type="entry name" value="BPD_transp_1"/>
    <property type="match status" value="1"/>
</dbReference>
<sequence>MKRRTDPLTVLLGVLGILVFAFLFLPIVVILVYSFNNGTLLAAWRGFGFDAYSAAAGNSVIRGAVLTSLTAAAGSALLATVLGTLGGIALARSSLAQSKSVKFWAIGLTVLLGLTMVTPEIVDAVSLLPWFVSLGTDLGITPLNNGLVRLVIAHSVVSIAIVTFIVRARMQGVDQSLEEAAEDLYASRWHAFWQVTFPIAAPGILAGALMSFTISLDNTIVSSFVQVPGTTPWPVYIFSSLKVGLKPEVAAVSAVMFLLTLLALAFVAIVLRRTGGSTKEIAATMTGG</sequence>
<keyword evidence="5 8" id="KW-0812">Transmembrane</keyword>
<dbReference type="Proteomes" id="UP001185069">
    <property type="component" value="Unassembled WGS sequence"/>
</dbReference>
<organism evidence="10 11">
    <name type="scientific">Arthrobacter russicus</name>
    <dbReference type="NCBI Taxonomy" id="172040"/>
    <lineage>
        <taxon>Bacteria</taxon>
        <taxon>Bacillati</taxon>
        <taxon>Actinomycetota</taxon>
        <taxon>Actinomycetes</taxon>
        <taxon>Micrococcales</taxon>
        <taxon>Micrococcaceae</taxon>
        <taxon>Arthrobacter</taxon>
    </lineage>
</organism>
<name>A0ABU1JBP9_9MICC</name>
<evidence type="ECO:0000256" key="4">
    <source>
        <dbReference type="ARBA" id="ARBA00022475"/>
    </source>
</evidence>
<feature type="transmembrane region" description="Helical" evidence="8">
    <location>
        <begin position="191"/>
        <end position="214"/>
    </location>
</feature>
<keyword evidence="7 8" id="KW-0472">Membrane</keyword>
<evidence type="ECO:0000313" key="10">
    <source>
        <dbReference type="EMBL" id="MDR6268832.1"/>
    </source>
</evidence>
<dbReference type="Gene3D" id="1.10.3720.10">
    <property type="entry name" value="MetI-like"/>
    <property type="match status" value="1"/>
</dbReference>
<comment type="subcellular location">
    <subcellularLocation>
        <location evidence="1 8">Cell membrane</location>
        <topology evidence="1 8">Multi-pass membrane protein</topology>
    </subcellularLocation>
</comment>
<keyword evidence="3 8" id="KW-0813">Transport</keyword>
<dbReference type="PANTHER" id="PTHR43848">
    <property type="entry name" value="PUTRESCINE TRANSPORT SYSTEM PERMEASE PROTEIN POTI"/>
    <property type="match status" value="1"/>
</dbReference>
<comment type="similarity">
    <text evidence="2">Belongs to the binding-protein-dependent transport system permease family. CysTW subfamily.</text>
</comment>
<dbReference type="EMBL" id="JAVDQF010000001">
    <property type="protein sequence ID" value="MDR6268832.1"/>
    <property type="molecule type" value="Genomic_DNA"/>
</dbReference>
<evidence type="ECO:0000256" key="1">
    <source>
        <dbReference type="ARBA" id="ARBA00004651"/>
    </source>
</evidence>
<keyword evidence="6 8" id="KW-1133">Transmembrane helix</keyword>
<dbReference type="PANTHER" id="PTHR43848:SF2">
    <property type="entry name" value="PUTRESCINE TRANSPORT SYSTEM PERMEASE PROTEIN POTI"/>
    <property type="match status" value="1"/>
</dbReference>
<dbReference type="RefSeq" id="WP_309796714.1">
    <property type="nucleotide sequence ID" value="NZ_BAAAHY010000006.1"/>
</dbReference>
<protein>
    <submittedName>
        <fullName evidence="10">ABC-type spermidine/putrescine transport system permease subunit II</fullName>
    </submittedName>
</protein>
<feature type="transmembrane region" description="Helical" evidence="8">
    <location>
        <begin position="12"/>
        <end position="35"/>
    </location>
</feature>
<evidence type="ECO:0000256" key="6">
    <source>
        <dbReference type="ARBA" id="ARBA00022989"/>
    </source>
</evidence>
<feature type="transmembrane region" description="Helical" evidence="8">
    <location>
        <begin position="103"/>
        <end position="131"/>
    </location>
</feature>
<keyword evidence="11" id="KW-1185">Reference proteome</keyword>
<keyword evidence="4" id="KW-1003">Cell membrane</keyword>
<evidence type="ECO:0000256" key="7">
    <source>
        <dbReference type="ARBA" id="ARBA00023136"/>
    </source>
</evidence>
<gene>
    <name evidence="10" type="ORF">JOE69_001070</name>
</gene>
<feature type="domain" description="ABC transmembrane type-1" evidence="9">
    <location>
        <begin position="65"/>
        <end position="268"/>
    </location>
</feature>
<evidence type="ECO:0000313" key="11">
    <source>
        <dbReference type="Proteomes" id="UP001185069"/>
    </source>
</evidence>
<evidence type="ECO:0000256" key="8">
    <source>
        <dbReference type="RuleBase" id="RU363032"/>
    </source>
</evidence>
<dbReference type="PROSITE" id="PS50928">
    <property type="entry name" value="ABC_TM1"/>
    <property type="match status" value="1"/>
</dbReference>
<comment type="caution">
    <text evidence="10">The sequence shown here is derived from an EMBL/GenBank/DDBJ whole genome shotgun (WGS) entry which is preliminary data.</text>
</comment>
<evidence type="ECO:0000256" key="2">
    <source>
        <dbReference type="ARBA" id="ARBA00007069"/>
    </source>
</evidence>